<evidence type="ECO:0000313" key="3">
    <source>
        <dbReference type="EMBL" id="KXG28017.1"/>
    </source>
</evidence>
<dbReference type="Gramene" id="KXG28017">
    <property type="protein sequence ID" value="KXG28017"/>
    <property type="gene ID" value="SORBI_3005G075900"/>
</dbReference>
<keyword evidence="1" id="KW-0677">Repeat</keyword>
<dbReference type="PANTHER" id="PTHR46477">
    <property type="entry name" value="CYSTEINE/HISTIDINE-RICH C1 DOMAIN FAMILY PROTEIN"/>
    <property type="match status" value="1"/>
</dbReference>
<dbReference type="InterPro" id="IPR046349">
    <property type="entry name" value="C1-like_sf"/>
</dbReference>
<evidence type="ECO:0000313" key="4">
    <source>
        <dbReference type="Proteomes" id="UP000000768"/>
    </source>
</evidence>
<dbReference type="OMA" id="YLHVACM"/>
<dbReference type="SUPFAM" id="SSF57889">
    <property type="entry name" value="Cysteine-rich domain"/>
    <property type="match status" value="2"/>
</dbReference>
<dbReference type="Pfam" id="PF03107">
    <property type="entry name" value="C1_2"/>
    <property type="match status" value="1"/>
</dbReference>
<dbReference type="STRING" id="4558.A0A1B6PQS0"/>
<feature type="domain" description="DC1" evidence="2">
    <location>
        <begin position="18"/>
        <end position="67"/>
    </location>
</feature>
<dbReference type="OrthoDB" id="609232at2759"/>
<dbReference type="eggNOG" id="ENOG502QUAU">
    <property type="taxonomic scope" value="Eukaryota"/>
</dbReference>
<sequence>MRMPEFEELPAEITRDAHPAHALKLVTTTDGAPPFRCDGCKEPGNGQGRRYRCGEHGCDFDLHVACALAAPTLKHPLFIGDGGLELEFELLPEAPPPVDKTFCNACGFRAPGLVYHCFDRDLDLHPTCAALKMEMSAFLGGHLQAQLCWEAAAVDADHRCIVCDGAGGKKKFWAYRWGFGGTHAYLHVACMKRIAFQSWEQAYRASVGGGLVEASVPTMAAVMQKKRTDEYTGGVKIIDTGIRGQYFFSSTWGT</sequence>
<dbReference type="EMBL" id="CM000764">
    <property type="protein sequence ID" value="KXG28017.1"/>
    <property type="molecule type" value="Genomic_DNA"/>
</dbReference>
<reference evidence="4" key="2">
    <citation type="journal article" date="2018" name="Plant J.">
        <title>The Sorghum bicolor reference genome: improved assembly, gene annotations, a transcriptome atlas, and signatures of genome organization.</title>
        <authorList>
            <person name="McCormick R.F."/>
            <person name="Truong S.K."/>
            <person name="Sreedasyam A."/>
            <person name="Jenkins J."/>
            <person name="Shu S."/>
            <person name="Sims D."/>
            <person name="Kennedy M."/>
            <person name="Amirebrahimi M."/>
            <person name="Weers B.D."/>
            <person name="McKinley B."/>
            <person name="Mattison A."/>
            <person name="Morishige D.T."/>
            <person name="Grimwood J."/>
            <person name="Schmutz J."/>
            <person name="Mullet J.E."/>
        </authorList>
    </citation>
    <scope>NUCLEOTIDE SEQUENCE [LARGE SCALE GENOMIC DNA]</scope>
    <source>
        <strain evidence="4">cv. BTx623</strain>
    </source>
</reference>
<proteinExistence type="predicted"/>
<dbReference type="Proteomes" id="UP000000768">
    <property type="component" value="Chromosome 5"/>
</dbReference>
<accession>A0A1B6PQS0</accession>
<dbReference type="InParanoid" id="A0A1B6PQS0"/>
<evidence type="ECO:0000256" key="1">
    <source>
        <dbReference type="ARBA" id="ARBA00022737"/>
    </source>
</evidence>
<dbReference type="InterPro" id="IPR004146">
    <property type="entry name" value="DC1"/>
</dbReference>
<name>A0A1B6PQS0_SORBI</name>
<evidence type="ECO:0000259" key="2">
    <source>
        <dbReference type="Pfam" id="PF03107"/>
    </source>
</evidence>
<dbReference type="AlphaFoldDB" id="A0A1B6PQS0"/>
<reference evidence="3 4" key="1">
    <citation type="journal article" date="2009" name="Nature">
        <title>The Sorghum bicolor genome and the diversification of grasses.</title>
        <authorList>
            <person name="Paterson A.H."/>
            <person name="Bowers J.E."/>
            <person name="Bruggmann R."/>
            <person name="Dubchak I."/>
            <person name="Grimwood J."/>
            <person name="Gundlach H."/>
            <person name="Haberer G."/>
            <person name="Hellsten U."/>
            <person name="Mitros T."/>
            <person name="Poliakov A."/>
            <person name="Schmutz J."/>
            <person name="Spannagl M."/>
            <person name="Tang H."/>
            <person name="Wang X."/>
            <person name="Wicker T."/>
            <person name="Bharti A.K."/>
            <person name="Chapman J."/>
            <person name="Feltus F.A."/>
            <person name="Gowik U."/>
            <person name="Grigoriev I.V."/>
            <person name="Lyons E."/>
            <person name="Maher C.A."/>
            <person name="Martis M."/>
            <person name="Narechania A."/>
            <person name="Otillar R.P."/>
            <person name="Penning B.W."/>
            <person name="Salamov A.A."/>
            <person name="Wang Y."/>
            <person name="Zhang L."/>
            <person name="Carpita N.C."/>
            <person name="Freeling M."/>
            <person name="Gingle A.R."/>
            <person name="Hash C.T."/>
            <person name="Keller B."/>
            <person name="Klein P."/>
            <person name="Kresovich S."/>
            <person name="McCann M.C."/>
            <person name="Ming R."/>
            <person name="Peterson D.G."/>
            <person name="Mehboob-ur-Rahman"/>
            <person name="Ware D."/>
            <person name="Westhoff P."/>
            <person name="Mayer K.F."/>
            <person name="Messing J."/>
            <person name="Rokhsar D.S."/>
        </authorList>
    </citation>
    <scope>NUCLEOTIDE SEQUENCE [LARGE SCALE GENOMIC DNA]</scope>
    <source>
        <strain evidence="4">cv. BTx623</strain>
    </source>
</reference>
<dbReference type="PANTHER" id="PTHR46477:SF21">
    <property type="entry name" value="CYSTEINE_HISTIDINE-RICH C1 DOMAIN FAMILY PROTEIN"/>
    <property type="match status" value="1"/>
</dbReference>
<gene>
    <name evidence="3" type="ORF">SORBI_3005G075900</name>
</gene>
<protein>
    <recommendedName>
        <fullName evidence="2">DC1 domain-containing protein</fullName>
    </recommendedName>
</protein>
<keyword evidence="4" id="KW-1185">Reference proteome</keyword>
<organism evidence="3 4">
    <name type="scientific">Sorghum bicolor</name>
    <name type="common">Sorghum</name>
    <name type="synonym">Sorghum vulgare</name>
    <dbReference type="NCBI Taxonomy" id="4558"/>
    <lineage>
        <taxon>Eukaryota</taxon>
        <taxon>Viridiplantae</taxon>
        <taxon>Streptophyta</taxon>
        <taxon>Embryophyta</taxon>
        <taxon>Tracheophyta</taxon>
        <taxon>Spermatophyta</taxon>
        <taxon>Magnoliopsida</taxon>
        <taxon>Liliopsida</taxon>
        <taxon>Poales</taxon>
        <taxon>Poaceae</taxon>
        <taxon>PACMAD clade</taxon>
        <taxon>Panicoideae</taxon>
        <taxon>Andropogonodae</taxon>
        <taxon>Andropogoneae</taxon>
        <taxon>Sorghinae</taxon>
        <taxon>Sorghum</taxon>
    </lineage>
</organism>